<keyword evidence="9" id="KW-0645">Protease</keyword>
<gene>
    <name evidence="6 9" type="primary">clpX</name>
    <name evidence="9" type="ORF">D6B99_05270</name>
</gene>
<dbReference type="InterPro" id="IPR046425">
    <property type="entry name" value="ClpX_bact"/>
</dbReference>
<name>A0A386HMV0_9BACT</name>
<evidence type="ECO:0000256" key="7">
    <source>
        <dbReference type="PROSITE-ProRule" id="PRU01250"/>
    </source>
</evidence>
<feature type="binding site" evidence="6 7">
    <location>
        <position position="9"/>
    </location>
    <ligand>
        <name>Zn(2+)</name>
        <dbReference type="ChEBI" id="CHEBI:29105"/>
    </ligand>
</feature>
<dbReference type="GO" id="GO:0046983">
    <property type="term" value="F:protein dimerization activity"/>
    <property type="evidence" value="ECO:0007669"/>
    <property type="project" value="UniProtKB-UniRule"/>
</dbReference>
<evidence type="ECO:0000256" key="4">
    <source>
        <dbReference type="ARBA" id="ARBA00022840"/>
    </source>
</evidence>
<dbReference type="InterPro" id="IPR003959">
    <property type="entry name" value="ATPase_AAA_core"/>
</dbReference>
<dbReference type="SMART" id="SM01086">
    <property type="entry name" value="ClpB_D2-small"/>
    <property type="match status" value="1"/>
</dbReference>
<comment type="function">
    <text evidence="6">ATP-dependent specificity component of the Clp protease. It directs the protease to specific substrates. Can perform chaperone functions in the absence of ClpP.</text>
</comment>
<comment type="caution">
    <text evidence="6">Lacks conserved residue(s) required for the propagation of feature annotation.</text>
</comment>
<dbReference type="GO" id="GO:0008233">
    <property type="term" value="F:peptidase activity"/>
    <property type="evidence" value="ECO:0007669"/>
    <property type="project" value="UniProtKB-KW"/>
</dbReference>
<proteinExistence type="inferred from homology"/>
<evidence type="ECO:0000259" key="8">
    <source>
        <dbReference type="PROSITE" id="PS51902"/>
    </source>
</evidence>
<dbReference type="CDD" id="cd19497">
    <property type="entry name" value="RecA-like_ClpX"/>
    <property type="match status" value="1"/>
</dbReference>
<dbReference type="RefSeq" id="WP_119985797.1">
    <property type="nucleotide sequence ID" value="NZ_CP032489.1"/>
</dbReference>
<comment type="subunit">
    <text evidence="6">Component of the ClpX-ClpP complex. Forms a hexameric ring that, in the presence of ATP, binds to fourteen ClpP subunits assembled into a disk-like structure with a central cavity, resembling the structure of eukaryotic proteasomes.</text>
</comment>
<dbReference type="InterPro" id="IPR050052">
    <property type="entry name" value="ATP-dep_Clp_protease_ClpX"/>
</dbReference>
<evidence type="ECO:0000256" key="3">
    <source>
        <dbReference type="ARBA" id="ARBA00022833"/>
    </source>
</evidence>
<reference evidence="9 10" key="1">
    <citation type="submission" date="2018-09" db="EMBL/GenBank/DDBJ databases">
        <title>Arachidicoccus sp. nov., a bacterium isolated from soil.</title>
        <authorList>
            <person name="Weon H.-Y."/>
            <person name="Kwon S.-W."/>
            <person name="Lee S.A."/>
        </authorList>
    </citation>
    <scope>NUCLEOTIDE SEQUENCE [LARGE SCALE GENOMIC DNA]</scope>
    <source>
        <strain evidence="9 10">KIS59-12</strain>
    </source>
</reference>
<dbReference type="InterPro" id="IPR004487">
    <property type="entry name" value="Clp_protease_ATP-bd_su_ClpX"/>
</dbReference>
<dbReference type="GO" id="GO:0140662">
    <property type="term" value="F:ATP-dependent protein folding chaperone"/>
    <property type="evidence" value="ECO:0007669"/>
    <property type="project" value="InterPro"/>
</dbReference>
<dbReference type="PROSITE" id="PS51902">
    <property type="entry name" value="CLPX_ZB"/>
    <property type="match status" value="1"/>
</dbReference>
<dbReference type="Pfam" id="PF07724">
    <property type="entry name" value="AAA_2"/>
    <property type="match status" value="1"/>
</dbReference>
<keyword evidence="4 6" id="KW-0067">ATP-binding</keyword>
<evidence type="ECO:0000313" key="10">
    <source>
        <dbReference type="Proteomes" id="UP000266118"/>
    </source>
</evidence>
<organism evidence="9 10">
    <name type="scientific">Arachidicoccus soli</name>
    <dbReference type="NCBI Taxonomy" id="2341117"/>
    <lineage>
        <taxon>Bacteria</taxon>
        <taxon>Pseudomonadati</taxon>
        <taxon>Bacteroidota</taxon>
        <taxon>Chitinophagia</taxon>
        <taxon>Chitinophagales</taxon>
        <taxon>Chitinophagaceae</taxon>
        <taxon>Arachidicoccus</taxon>
    </lineage>
</organism>
<dbReference type="HAMAP" id="MF_00175">
    <property type="entry name" value="ClpX"/>
    <property type="match status" value="1"/>
</dbReference>
<dbReference type="GO" id="GO:0051301">
    <property type="term" value="P:cell division"/>
    <property type="evidence" value="ECO:0007669"/>
    <property type="project" value="TreeGrafter"/>
</dbReference>
<evidence type="ECO:0000256" key="2">
    <source>
        <dbReference type="ARBA" id="ARBA00022741"/>
    </source>
</evidence>
<dbReference type="SUPFAM" id="SSF57716">
    <property type="entry name" value="Glucocorticoid receptor-like (DNA-binding domain)"/>
    <property type="match status" value="1"/>
</dbReference>
<keyword evidence="10" id="KW-1185">Reference proteome</keyword>
<dbReference type="NCBIfam" id="NF003745">
    <property type="entry name" value="PRK05342.1"/>
    <property type="match status" value="1"/>
</dbReference>
<evidence type="ECO:0000256" key="6">
    <source>
        <dbReference type="HAMAP-Rule" id="MF_00175"/>
    </source>
</evidence>
<dbReference type="InterPro" id="IPR059188">
    <property type="entry name" value="Znf_CLPX-like"/>
</dbReference>
<dbReference type="Pfam" id="PF10431">
    <property type="entry name" value="ClpB_D2-small"/>
    <property type="match status" value="1"/>
</dbReference>
<dbReference type="SMART" id="SM00382">
    <property type="entry name" value="AAA"/>
    <property type="match status" value="1"/>
</dbReference>
<accession>A0A386HMV0</accession>
<dbReference type="EMBL" id="CP032489">
    <property type="protein sequence ID" value="AYD47073.1"/>
    <property type="molecule type" value="Genomic_DNA"/>
</dbReference>
<dbReference type="GO" id="GO:0016887">
    <property type="term" value="F:ATP hydrolysis activity"/>
    <property type="evidence" value="ECO:0007669"/>
    <property type="project" value="InterPro"/>
</dbReference>
<dbReference type="NCBIfam" id="TIGR00382">
    <property type="entry name" value="clpX"/>
    <property type="match status" value="1"/>
</dbReference>
<dbReference type="Gene3D" id="6.20.220.10">
    <property type="entry name" value="ClpX chaperone, C4-type zinc finger domain"/>
    <property type="match status" value="1"/>
</dbReference>
<feature type="domain" description="ClpX-type ZB" evidence="8">
    <location>
        <begin position="1"/>
        <end position="50"/>
    </location>
</feature>
<evidence type="ECO:0000256" key="1">
    <source>
        <dbReference type="ARBA" id="ARBA00022723"/>
    </source>
</evidence>
<dbReference type="GO" id="GO:0008270">
    <property type="term" value="F:zinc ion binding"/>
    <property type="evidence" value="ECO:0007669"/>
    <property type="project" value="UniProtKB-UniRule"/>
</dbReference>
<dbReference type="InterPro" id="IPR038366">
    <property type="entry name" value="Znf_CppX_C4_sf"/>
</dbReference>
<dbReference type="AlphaFoldDB" id="A0A386HMV0"/>
<dbReference type="GO" id="GO:0009376">
    <property type="term" value="C:HslUV protease complex"/>
    <property type="evidence" value="ECO:0007669"/>
    <property type="project" value="TreeGrafter"/>
</dbReference>
<dbReference type="Gene3D" id="1.10.8.60">
    <property type="match status" value="1"/>
</dbReference>
<dbReference type="PROSITE" id="PS00675">
    <property type="entry name" value="SIGMA54_INTERACT_1"/>
    <property type="match status" value="1"/>
</dbReference>
<keyword evidence="2 6" id="KW-0547">Nucleotide-binding</keyword>
<dbReference type="Proteomes" id="UP000266118">
    <property type="component" value="Chromosome"/>
</dbReference>
<evidence type="ECO:0000256" key="5">
    <source>
        <dbReference type="ARBA" id="ARBA00023186"/>
    </source>
</evidence>
<dbReference type="InterPro" id="IPR010603">
    <property type="entry name" value="Znf_CppX_C4"/>
</dbReference>
<feature type="binding site" evidence="6 7">
    <location>
        <position position="31"/>
    </location>
    <ligand>
        <name>Zn(2+)</name>
        <dbReference type="ChEBI" id="CHEBI:29105"/>
    </ligand>
</feature>
<dbReference type="KEGG" id="ark:D6B99_05270"/>
<dbReference type="GO" id="GO:0005524">
    <property type="term" value="F:ATP binding"/>
    <property type="evidence" value="ECO:0007669"/>
    <property type="project" value="UniProtKB-UniRule"/>
</dbReference>
<dbReference type="GO" id="GO:0051082">
    <property type="term" value="F:unfolded protein binding"/>
    <property type="evidence" value="ECO:0007669"/>
    <property type="project" value="UniProtKB-UniRule"/>
</dbReference>
<feature type="binding site" evidence="6 7">
    <location>
        <position position="12"/>
    </location>
    <ligand>
        <name>Zn(2+)</name>
        <dbReference type="ChEBI" id="CHEBI:29105"/>
    </ligand>
</feature>
<sequence length="414" mass="46031">MAKNTHTQCSFCGRSRDEVQILISGTDADICEQCIENAAEIIAQELHSEQAVGKKNTPRKELKVKSPKEIKLFLDQYVIGQEDAKKILSVAVYNHFKRINQKVQNDDVEIEKSNIIMIGETGTGKTLLAKSIAKMLNVPFAIVDATVFTEAGYVGEDIESMLSRLLQNCDYDVAAAEHGIVYIDEIDKIARKSDNPSITRDVSGEGVQQGLLKMLEGTEALVPPQGGRKHPEQKMVKIRTQNILFICGGAFDGIDRIIGRRINTNAIGFSVNKEEQEAQKKNLLQFVNPQDLKTFGLIPELLGRLPVVTHLDPLDKETLRSILTEPKNSLIKQYNRLFELEGVKLSVDDDALDFITEKALEFKLGARGLRSICESILTDAMFDVPGSNIKTFELTLDYAKQQFGSSKLGMMKVA</sequence>
<dbReference type="OrthoDB" id="9804062at2"/>
<dbReference type="SMART" id="SM00994">
    <property type="entry name" value="zf-C4_ClpX"/>
    <property type="match status" value="1"/>
</dbReference>
<comment type="similarity">
    <text evidence="6 7">Belongs to the ClpX chaperone family.</text>
</comment>
<dbReference type="InterPro" id="IPR019489">
    <property type="entry name" value="Clp_ATPase_C"/>
</dbReference>
<dbReference type="PANTHER" id="PTHR48102">
    <property type="entry name" value="ATP-DEPENDENT CLP PROTEASE ATP-BINDING SUBUNIT CLPX-LIKE, MITOCHONDRIAL-RELATED"/>
    <property type="match status" value="1"/>
</dbReference>
<dbReference type="InterPro" id="IPR027417">
    <property type="entry name" value="P-loop_NTPase"/>
</dbReference>
<keyword evidence="3 6" id="KW-0862">Zinc</keyword>
<keyword evidence="1 6" id="KW-0479">Metal-binding</keyword>
<evidence type="ECO:0000313" key="9">
    <source>
        <dbReference type="EMBL" id="AYD47073.1"/>
    </source>
</evidence>
<protein>
    <recommendedName>
        <fullName evidence="6">ATP-dependent Clp protease ATP-binding subunit ClpX</fullName>
    </recommendedName>
</protein>
<dbReference type="Pfam" id="PF06689">
    <property type="entry name" value="zf-C4_ClpX"/>
    <property type="match status" value="1"/>
</dbReference>
<dbReference type="SUPFAM" id="SSF52540">
    <property type="entry name" value="P-loop containing nucleoside triphosphate hydrolases"/>
    <property type="match status" value="1"/>
</dbReference>
<dbReference type="Gene3D" id="3.40.50.300">
    <property type="entry name" value="P-loop containing nucleotide triphosphate hydrolases"/>
    <property type="match status" value="1"/>
</dbReference>
<dbReference type="FunFam" id="1.10.8.60:FF:000002">
    <property type="entry name" value="ATP-dependent Clp protease ATP-binding subunit ClpX"/>
    <property type="match status" value="1"/>
</dbReference>
<dbReference type="FunFam" id="3.40.50.300:FF:000005">
    <property type="entry name" value="ATP-dependent Clp protease ATP-binding subunit ClpX"/>
    <property type="match status" value="1"/>
</dbReference>
<dbReference type="GO" id="GO:0051603">
    <property type="term" value="P:proteolysis involved in protein catabolic process"/>
    <property type="evidence" value="ECO:0007669"/>
    <property type="project" value="TreeGrafter"/>
</dbReference>
<dbReference type="InterPro" id="IPR025662">
    <property type="entry name" value="Sigma_54_int_dom_ATP-bd_1"/>
</dbReference>
<dbReference type="PANTHER" id="PTHR48102:SF7">
    <property type="entry name" value="ATP-DEPENDENT CLP PROTEASE ATP-BINDING SUBUNIT CLPX-LIKE, MITOCHONDRIAL"/>
    <property type="match status" value="1"/>
</dbReference>
<keyword evidence="5 6" id="KW-0143">Chaperone</keyword>
<feature type="binding site" evidence="6 7">
    <location>
        <position position="34"/>
    </location>
    <ligand>
        <name>Zn(2+)</name>
        <dbReference type="ChEBI" id="CHEBI:29105"/>
    </ligand>
</feature>
<keyword evidence="9" id="KW-0378">Hydrolase</keyword>
<dbReference type="InterPro" id="IPR003593">
    <property type="entry name" value="AAA+_ATPase"/>
</dbReference>